<dbReference type="GO" id="GO:0005886">
    <property type="term" value="C:plasma membrane"/>
    <property type="evidence" value="ECO:0007669"/>
    <property type="project" value="UniProtKB-SubCell"/>
</dbReference>
<feature type="transmembrane region" description="Helical" evidence="7">
    <location>
        <begin position="684"/>
        <end position="707"/>
    </location>
</feature>
<dbReference type="Pfam" id="PF02687">
    <property type="entry name" value="FtsX"/>
    <property type="match status" value="2"/>
</dbReference>
<keyword evidence="5 7" id="KW-0472">Membrane</keyword>
<reference evidence="10" key="1">
    <citation type="submission" date="2023-03" db="EMBL/GenBank/DDBJ databases">
        <title>Lomoglobus Profundus gen. nov., sp. nov., a novel member of the phylum Verrucomicrobia, isolated from deep-marine sediment of South China Sea.</title>
        <authorList>
            <person name="Ahmad T."/>
            <person name="Ishaq S.E."/>
            <person name="Wang F."/>
        </authorList>
    </citation>
    <scope>NUCLEOTIDE SEQUENCE</scope>
    <source>
        <strain evidence="10">LMO-M01</strain>
    </source>
</reference>
<proteinExistence type="inferred from homology"/>
<dbReference type="KEGG" id="slom:PXH66_00625"/>
<feature type="transmembrane region" description="Helical" evidence="7">
    <location>
        <begin position="728"/>
        <end position="750"/>
    </location>
</feature>
<keyword evidence="11" id="KW-1185">Reference proteome</keyword>
<feature type="domain" description="MacB-like periplasmic core" evidence="9">
    <location>
        <begin position="418"/>
        <end position="618"/>
    </location>
</feature>
<sequence length="804" mass="85846">MQTLRFALRRLAASPGYTLTALLTLALGIGVNTAMFSVVDALLFRSAPFPEADRIVQLTGAVPQGPRQVFSFEEVQEIRAGSTAFAALTTFNRTQFVVAESNHATERLGGVLASAEMFETFGVQPMLGRAFTAAETEPGRNDVVLLSHAFWQQRYGGDAAVLGRTLRLDGRNVTIIGVMPAHFDFNKLWGRTAMWQPINFTAEQQQWRDYRTFTLMGRLHDGATAHAAAHELAAVANTQQSAHPDLYSGLRYQALALPEALSDSLGRQISWMLLSLAGFVLLIACANLANLQLARATSGLRDLAIRTALGASRARLITQQLAESIVLALAGGLLGIVIAQGINRVVESQLLIDGAPGLDIRLNGAVLALTLAVAALTGVAFGIVPALIATRVDPNAALKNQSRGSTASRGTRQLRHALIVGEVALALVLLAGAGLMQRGFAQFLHRDVGWDFNRVLTATLPLSGTLYPTDASRRELFERLEINLRTLPGVDNIAIATSLPVEGYSADRQVLIEGQTPGDSAVLPSAFHAMVTPDFFATIGLPLVEGRLFAPDIKRTDPHVVVINQSLANQLFPHQSAVGQRLGSMDSGIAYWSEIIGVVPDVEAAANLSNPSTRFVVYKALVHEPWGFVYLAVRSQAPASLIEPLRRAILALEPDLPPAAVATVPQTVDANHHNLVLAARTLTAFALLGLALAAVGIYGVIAHLVTLRTAEFGVRLALGASPRNVLRLVLRQGLTLTVIGLMLGLVGAWTLGRFLHGIMPRLSTAAPGTILALAGLLLIVAGVACYLPARRATRVDPLDALRSE</sequence>
<dbReference type="NCBIfam" id="TIGR03434">
    <property type="entry name" value="ADOP"/>
    <property type="match status" value="1"/>
</dbReference>
<dbReference type="Proteomes" id="UP001218638">
    <property type="component" value="Chromosome"/>
</dbReference>
<gene>
    <name evidence="10" type="ORF">PXH66_00625</name>
</gene>
<name>A0AAE9ZXI6_9BACT</name>
<feature type="transmembrane region" description="Helical" evidence="7">
    <location>
        <begin position="321"/>
        <end position="342"/>
    </location>
</feature>
<dbReference type="AlphaFoldDB" id="A0AAE9ZXI6"/>
<dbReference type="PANTHER" id="PTHR30572:SF4">
    <property type="entry name" value="ABC TRANSPORTER PERMEASE YTRF"/>
    <property type="match status" value="1"/>
</dbReference>
<evidence type="ECO:0000256" key="6">
    <source>
        <dbReference type="ARBA" id="ARBA00038076"/>
    </source>
</evidence>
<protein>
    <submittedName>
        <fullName evidence="10">ABC transporter permease</fullName>
    </submittedName>
</protein>
<evidence type="ECO:0000256" key="5">
    <source>
        <dbReference type="ARBA" id="ARBA00023136"/>
    </source>
</evidence>
<dbReference type="RefSeq" id="WP_330929298.1">
    <property type="nucleotide sequence ID" value="NZ_CP119075.1"/>
</dbReference>
<comment type="similarity">
    <text evidence="6">Belongs to the ABC-4 integral membrane protein family.</text>
</comment>
<feature type="transmembrane region" description="Helical" evidence="7">
    <location>
        <begin position="269"/>
        <end position="291"/>
    </location>
</feature>
<feature type="transmembrane region" description="Helical" evidence="7">
    <location>
        <begin position="362"/>
        <end position="389"/>
    </location>
</feature>
<evidence type="ECO:0000256" key="4">
    <source>
        <dbReference type="ARBA" id="ARBA00022989"/>
    </source>
</evidence>
<evidence type="ECO:0000256" key="2">
    <source>
        <dbReference type="ARBA" id="ARBA00022475"/>
    </source>
</evidence>
<evidence type="ECO:0000313" key="10">
    <source>
        <dbReference type="EMBL" id="WED65351.1"/>
    </source>
</evidence>
<comment type="subcellular location">
    <subcellularLocation>
        <location evidence="1">Cell membrane</location>
        <topology evidence="1">Multi-pass membrane protein</topology>
    </subcellularLocation>
</comment>
<keyword evidence="4 7" id="KW-1133">Transmembrane helix</keyword>
<evidence type="ECO:0000259" key="9">
    <source>
        <dbReference type="Pfam" id="PF12704"/>
    </source>
</evidence>
<evidence type="ECO:0000259" key="8">
    <source>
        <dbReference type="Pfam" id="PF02687"/>
    </source>
</evidence>
<keyword evidence="2" id="KW-1003">Cell membrane</keyword>
<dbReference type="EMBL" id="CP119075">
    <property type="protein sequence ID" value="WED65351.1"/>
    <property type="molecule type" value="Genomic_DNA"/>
</dbReference>
<dbReference type="PANTHER" id="PTHR30572">
    <property type="entry name" value="MEMBRANE COMPONENT OF TRANSPORTER-RELATED"/>
    <property type="match status" value="1"/>
</dbReference>
<dbReference type="InterPro" id="IPR003838">
    <property type="entry name" value="ABC3_permease_C"/>
</dbReference>
<dbReference type="GO" id="GO:0022857">
    <property type="term" value="F:transmembrane transporter activity"/>
    <property type="evidence" value="ECO:0007669"/>
    <property type="project" value="TreeGrafter"/>
</dbReference>
<evidence type="ECO:0000256" key="1">
    <source>
        <dbReference type="ARBA" id="ARBA00004651"/>
    </source>
</evidence>
<accession>A0AAE9ZXI6</accession>
<evidence type="ECO:0000256" key="7">
    <source>
        <dbReference type="SAM" id="Phobius"/>
    </source>
</evidence>
<feature type="domain" description="ABC3 transporter permease C-terminal" evidence="8">
    <location>
        <begin position="275"/>
        <end position="394"/>
    </location>
</feature>
<organism evidence="10 11">
    <name type="scientific">Synoicihabitans lomoniglobus</name>
    <dbReference type="NCBI Taxonomy" id="2909285"/>
    <lineage>
        <taxon>Bacteria</taxon>
        <taxon>Pseudomonadati</taxon>
        <taxon>Verrucomicrobiota</taxon>
        <taxon>Opitutia</taxon>
        <taxon>Opitutales</taxon>
        <taxon>Opitutaceae</taxon>
        <taxon>Synoicihabitans</taxon>
    </lineage>
</organism>
<dbReference type="Pfam" id="PF12704">
    <property type="entry name" value="MacB_PCD"/>
    <property type="match status" value="2"/>
</dbReference>
<evidence type="ECO:0000256" key="3">
    <source>
        <dbReference type="ARBA" id="ARBA00022692"/>
    </source>
</evidence>
<keyword evidence="3 7" id="KW-0812">Transmembrane</keyword>
<evidence type="ECO:0000313" key="11">
    <source>
        <dbReference type="Proteomes" id="UP001218638"/>
    </source>
</evidence>
<feature type="domain" description="ABC3 transporter permease C-terminal" evidence="8">
    <location>
        <begin position="684"/>
        <end position="797"/>
    </location>
</feature>
<dbReference type="InterPro" id="IPR017800">
    <property type="entry name" value="ADOP"/>
</dbReference>
<dbReference type="InterPro" id="IPR050250">
    <property type="entry name" value="Macrolide_Exporter_MacB"/>
</dbReference>
<dbReference type="InterPro" id="IPR025857">
    <property type="entry name" value="MacB_PCD"/>
</dbReference>
<feature type="transmembrane region" description="Helical" evidence="7">
    <location>
        <begin position="417"/>
        <end position="436"/>
    </location>
</feature>
<feature type="domain" description="MacB-like periplasmic core" evidence="9">
    <location>
        <begin position="18"/>
        <end position="234"/>
    </location>
</feature>
<feature type="transmembrane region" description="Helical" evidence="7">
    <location>
        <begin position="770"/>
        <end position="789"/>
    </location>
</feature>